<gene>
    <name evidence="1" type="ORF">BST11_23505</name>
</gene>
<dbReference type="GO" id="GO:0016301">
    <property type="term" value="F:kinase activity"/>
    <property type="evidence" value="ECO:0007669"/>
    <property type="project" value="UniProtKB-KW"/>
</dbReference>
<sequence length="86" mass="8060">MGGGVTVVTVSGGNAGAEARGMGLGDALGGAEVSVRGAGAPTVALVDALSPLLMMTAVAMAPTATTMPRIAAAGRQRASAGHASSP</sequence>
<comment type="caution">
    <text evidence="1">The sequence shown here is derived from an EMBL/GenBank/DDBJ whole genome shotgun (WGS) entry which is preliminary data.</text>
</comment>
<organism evidence="1 2">
    <name type="scientific">Mycobacterium alsense</name>
    <dbReference type="NCBI Taxonomy" id="324058"/>
    <lineage>
        <taxon>Bacteria</taxon>
        <taxon>Bacillati</taxon>
        <taxon>Actinomycetota</taxon>
        <taxon>Actinomycetes</taxon>
        <taxon>Mycobacteriales</taxon>
        <taxon>Mycobacteriaceae</taxon>
        <taxon>Mycobacterium</taxon>
    </lineage>
</organism>
<evidence type="ECO:0000313" key="2">
    <source>
        <dbReference type="Proteomes" id="UP000192319"/>
    </source>
</evidence>
<protein>
    <submittedName>
        <fullName evidence="1">Serine kinase</fullName>
    </submittedName>
</protein>
<evidence type="ECO:0000313" key="1">
    <source>
        <dbReference type="EMBL" id="OQZ88321.1"/>
    </source>
</evidence>
<keyword evidence="2" id="KW-1185">Reference proteome</keyword>
<keyword evidence="1" id="KW-0808">Transferase</keyword>
<accession>A0ABX3R331</accession>
<reference evidence="1 2" key="1">
    <citation type="submission" date="2017-02" db="EMBL/GenBank/DDBJ databases">
        <title>The new phylogeny of genus Mycobacterium.</title>
        <authorList>
            <person name="Tortoli E."/>
            <person name="Trovato A."/>
            <person name="Cirillo D.M."/>
        </authorList>
    </citation>
    <scope>NUCLEOTIDE SEQUENCE [LARGE SCALE GENOMIC DNA]</scope>
    <source>
        <strain evidence="1 2">DSM 45230</strain>
    </source>
</reference>
<proteinExistence type="predicted"/>
<dbReference type="Proteomes" id="UP000192319">
    <property type="component" value="Unassembled WGS sequence"/>
</dbReference>
<dbReference type="EMBL" id="MVHD01000061">
    <property type="protein sequence ID" value="OQZ88321.1"/>
    <property type="molecule type" value="Genomic_DNA"/>
</dbReference>
<keyword evidence="1" id="KW-0418">Kinase</keyword>
<name>A0ABX3R331_9MYCO</name>